<keyword evidence="2" id="KW-1185">Reference proteome</keyword>
<accession>A0ACB5T9T2</accession>
<sequence>MIWKSTDIKPEYNQAVQFLQFLVREKQIKSKIIHNTFLSILISYPNVEKENLIIKYLETQQKSRSLFGKSVEYEIFFDQDFILRLCFKHKKIQSAIFIYSMLGNYEEAVQLALDNDLIDVAVFVAGKPLESSSQRKKLWLNISEKLIKKVIMNDKFLKQHQKLLQININGDPDELENMSTDNKISNLLNYLLSKCELLTVKDLLPLFPDFIVIDNFKEELPGHFLNRIMCHL</sequence>
<protein>
    <submittedName>
        <fullName evidence="1">Unnamed protein product</fullName>
    </submittedName>
</protein>
<gene>
    <name evidence="1" type="ORF">Amon02_000607700</name>
</gene>
<comment type="caution">
    <text evidence="1">The sequence shown here is derived from an EMBL/GenBank/DDBJ whole genome shotgun (WGS) entry which is preliminary data.</text>
</comment>
<evidence type="ECO:0000313" key="2">
    <source>
        <dbReference type="Proteomes" id="UP001165064"/>
    </source>
</evidence>
<organism evidence="1 2">
    <name type="scientific">Ambrosiozyma monospora</name>
    <name type="common">Yeast</name>
    <name type="synonym">Endomycopsis monosporus</name>
    <dbReference type="NCBI Taxonomy" id="43982"/>
    <lineage>
        <taxon>Eukaryota</taxon>
        <taxon>Fungi</taxon>
        <taxon>Dikarya</taxon>
        <taxon>Ascomycota</taxon>
        <taxon>Saccharomycotina</taxon>
        <taxon>Pichiomycetes</taxon>
        <taxon>Pichiales</taxon>
        <taxon>Pichiaceae</taxon>
        <taxon>Ambrosiozyma</taxon>
    </lineage>
</organism>
<reference evidence="1" key="1">
    <citation type="submission" date="2023-04" db="EMBL/GenBank/DDBJ databases">
        <title>Ambrosiozyma monospora NBRC 10751.</title>
        <authorList>
            <person name="Ichikawa N."/>
            <person name="Sato H."/>
            <person name="Tonouchi N."/>
        </authorList>
    </citation>
    <scope>NUCLEOTIDE SEQUENCE</scope>
    <source>
        <strain evidence="1">NBRC 10751</strain>
    </source>
</reference>
<evidence type="ECO:0000313" key="1">
    <source>
        <dbReference type="EMBL" id="GME83296.1"/>
    </source>
</evidence>
<dbReference type="EMBL" id="BSXS01004649">
    <property type="protein sequence ID" value="GME83296.1"/>
    <property type="molecule type" value="Genomic_DNA"/>
</dbReference>
<proteinExistence type="predicted"/>
<name>A0ACB5T9T2_AMBMO</name>
<dbReference type="Proteomes" id="UP001165064">
    <property type="component" value="Unassembled WGS sequence"/>
</dbReference>